<dbReference type="OrthoDB" id="10019097at2"/>
<dbReference type="KEGG" id="fpz:LA55_861"/>
<name>A0A0B6D3M5_9GAMM</name>
<feature type="transmembrane region" description="Helical" evidence="1">
    <location>
        <begin position="12"/>
        <end position="31"/>
    </location>
</feature>
<gene>
    <name evidence="2" type="ORF">LA55_861</name>
</gene>
<keyword evidence="1" id="KW-0472">Membrane</keyword>
<evidence type="ECO:0000313" key="2">
    <source>
        <dbReference type="EMBL" id="AJI53436.1"/>
    </source>
</evidence>
<evidence type="ECO:0000313" key="3">
    <source>
        <dbReference type="Proteomes" id="UP000031830"/>
    </source>
</evidence>
<evidence type="ECO:0000256" key="1">
    <source>
        <dbReference type="SAM" id="Phobius"/>
    </source>
</evidence>
<dbReference type="AlphaFoldDB" id="A0A0B6D3M5"/>
<keyword evidence="1" id="KW-0812">Transmembrane</keyword>
<sequence length="422" mass="49980">MKNFLQKYKKTKLTILIIIGGILGFLAWAYYDDYKIRQSFVRDVYPVKEGQLYNIITLIEEKPTSLEMFPNYEQMNNNIPACMQDKKVSAEFYLHTYQMIYSLMMNNYPEARKHPEETGHFVKAVIDFEYNYQNFEYFRSIYNIPMFKYAFNKIYGYVGQTPESINNIASPDLRKMMATRVKEVYDQARENCVQAGFGDEFYSVWWAGLAENYKMSTQQEMQKVLLSLVMSAVSEADNNKYVAEIKDFLNVIDYDNSHLFMIYPNSFSFYDSMVTTNILKNWGYIGGQMYFEFNVQNILPDKSYKKYNQYLTNKYKNNWFYLAYSLRTQLIPFIDSYDANHPNSTEKEAKKEWIKLIGEKQLEDYDNGIKNAVYLRNGEKLRNGFLYQALLSEGLFDINKNQIQEYGDLLSKFYKIGEKKNV</sequence>
<dbReference type="RefSeq" id="WP_044526041.1">
    <property type="nucleotide sequence ID" value="NZ_CP009440.1"/>
</dbReference>
<keyword evidence="1" id="KW-1133">Transmembrane helix</keyword>
<organism evidence="2 3">
    <name type="scientific">Francisella philomiragia</name>
    <dbReference type="NCBI Taxonomy" id="28110"/>
    <lineage>
        <taxon>Bacteria</taxon>
        <taxon>Pseudomonadati</taxon>
        <taxon>Pseudomonadota</taxon>
        <taxon>Gammaproteobacteria</taxon>
        <taxon>Thiotrichales</taxon>
        <taxon>Francisellaceae</taxon>
        <taxon>Francisella</taxon>
    </lineage>
</organism>
<reference evidence="2 3" key="1">
    <citation type="journal article" date="2015" name="Genome Announc.">
        <title>Genome sequencing of 18 francisella strains to aid in assay development and testing.</title>
        <authorList>
            <person name="Johnson S.L."/>
            <person name="Daligault H.E."/>
            <person name="Davenport K.W."/>
            <person name="Coyne S.R."/>
            <person name="Frey K.G."/>
            <person name="Koroleva G.I."/>
            <person name="Broomall S.M."/>
            <person name="Bishop-Lilly K.A."/>
            <person name="Bruce D.C."/>
            <person name="Chertkov O."/>
            <person name="Freitas T."/>
            <person name="Jaissle J."/>
            <person name="Ladner J.T."/>
            <person name="Rosenzweig C.N."/>
            <person name="Gibbons H.S."/>
            <person name="Palacios G.F."/>
            <person name="Redden C.L."/>
            <person name="Xu Y."/>
            <person name="Minogue T.D."/>
            <person name="Chain P.S."/>
        </authorList>
    </citation>
    <scope>NUCLEOTIDE SEQUENCE [LARGE SCALE GENOMIC DNA]</scope>
    <source>
        <strain evidence="2 3">GA01-2794</strain>
    </source>
</reference>
<proteinExistence type="predicted"/>
<dbReference type="EMBL" id="CP009440">
    <property type="protein sequence ID" value="AJI53436.1"/>
    <property type="molecule type" value="Genomic_DNA"/>
</dbReference>
<protein>
    <submittedName>
        <fullName evidence="2">Uncharacterized protein</fullName>
    </submittedName>
</protein>
<accession>A0A0B6D3M5</accession>
<dbReference type="Proteomes" id="UP000031830">
    <property type="component" value="Chromosome"/>
</dbReference>